<comment type="caution">
    <text evidence="3">The sequence shown here is derived from an EMBL/GenBank/DDBJ whole genome shotgun (WGS) entry which is preliminary data.</text>
</comment>
<dbReference type="Pfam" id="PF00144">
    <property type="entry name" value="Beta-lactamase"/>
    <property type="match status" value="1"/>
</dbReference>
<proteinExistence type="predicted"/>
<dbReference type="SUPFAM" id="SSF56601">
    <property type="entry name" value="beta-lactamase/transpeptidase-like"/>
    <property type="match status" value="1"/>
</dbReference>
<protein>
    <recommendedName>
        <fullName evidence="2">Beta-lactamase-related domain-containing protein</fullName>
    </recommendedName>
</protein>
<dbReference type="Proteomes" id="UP001230654">
    <property type="component" value="Unassembled WGS sequence"/>
</dbReference>
<feature type="domain" description="Beta-lactamase-related" evidence="2">
    <location>
        <begin position="89"/>
        <end position="149"/>
    </location>
</feature>
<dbReference type="Gene3D" id="3.40.710.10">
    <property type="entry name" value="DD-peptidase/beta-lactamase superfamily"/>
    <property type="match status" value="1"/>
</dbReference>
<evidence type="ECO:0000256" key="1">
    <source>
        <dbReference type="SAM" id="MobiDB-lite"/>
    </source>
</evidence>
<gene>
    <name evidence="3" type="ORF">QF030_001160</name>
</gene>
<organism evidence="3 4">
    <name type="scientific">Streptomyces rishiriensis</name>
    <dbReference type="NCBI Taxonomy" id="68264"/>
    <lineage>
        <taxon>Bacteria</taxon>
        <taxon>Bacillati</taxon>
        <taxon>Actinomycetota</taxon>
        <taxon>Actinomycetes</taxon>
        <taxon>Kitasatosporales</taxon>
        <taxon>Streptomycetaceae</taxon>
        <taxon>Streptomyces</taxon>
    </lineage>
</organism>
<dbReference type="InterPro" id="IPR012338">
    <property type="entry name" value="Beta-lactam/transpept-like"/>
</dbReference>
<dbReference type="EMBL" id="JAUSWV010000002">
    <property type="protein sequence ID" value="MDQ0578982.1"/>
    <property type="molecule type" value="Genomic_DNA"/>
</dbReference>
<feature type="compositionally biased region" description="Basic and acidic residues" evidence="1">
    <location>
        <begin position="142"/>
        <end position="152"/>
    </location>
</feature>
<feature type="region of interest" description="Disordered" evidence="1">
    <location>
        <begin position="142"/>
        <end position="164"/>
    </location>
</feature>
<evidence type="ECO:0000259" key="2">
    <source>
        <dbReference type="Pfam" id="PF00144"/>
    </source>
</evidence>
<name>A0ABU0NK64_STRRH</name>
<reference evidence="3 4" key="1">
    <citation type="submission" date="2023-07" db="EMBL/GenBank/DDBJ databases">
        <title>Comparative genomics of wheat-associated soil bacteria to identify genetic determinants of phenazine resistance.</title>
        <authorList>
            <person name="Mouncey N."/>
        </authorList>
    </citation>
    <scope>NUCLEOTIDE SEQUENCE [LARGE SCALE GENOMIC DNA]</scope>
    <source>
        <strain evidence="3 4">B2I6</strain>
    </source>
</reference>
<keyword evidence="4" id="KW-1185">Reference proteome</keyword>
<accession>A0ABU0NK64</accession>
<evidence type="ECO:0000313" key="3">
    <source>
        <dbReference type="EMBL" id="MDQ0578982.1"/>
    </source>
</evidence>
<dbReference type="InterPro" id="IPR001466">
    <property type="entry name" value="Beta-lactam-related"/>
</dbReference>
<evidence type="ECO:0000313" key="4">
    <source>
        <dbReference type="Proteomes" id="UP001230654"/>
    </source>
</evidence>
<sequence>MDSPDGVRDGASSRGSGGDVAIRVLELEEAPPHATHPSRRLFAAAMLAASVPAPMTAVPATAVPAAGVVRYDGDECPPDGLGPEPTARLDRAIKDVRRTAGIPGVIAGLWMPGKGSYVRATGVADTATGRPTTTDKFQRIGSETKTRTAGRDSRKRRDACHSAAARHWPDDTVVTAAALCGRLRLVGHPRRS</sequence>